<dbReference type="GeneID" id="66081720"/>
<dbReference type="KEGG" id="more:E1B28_012645"/>
<dbReference type="EMBL" id="CM032188">
    <property type="protein sequence ID" value="KAG7088673.1"/>
    <property type="molecule type" value="Genomic_DNA"/>
</dbReference>
<accession>A0A9P7RSM4</accession>
<gene>
    <name evidence="1" type="ORF">E1B28_012645</name>
</gene>
<comment type="caution">
    <text evidence="1">The sequence shown here is derived from an EMBL/GenBank/DDBJ whole genome shotgun (WGS) entry which is preliminary data.</text>
</comment>
<evidence type="ECO:0000313" key="1">
    <source>
        <dbReference type="EMBL" id="KAG7088673.1"/>
    </source>
</evidence>
<evidence type="ECO:0000313" key="2">
    <source>
        <dbReference type="Proteomes" id="UP001049176"/>
    </source>
</evidence>
<proteinExistence type="predicted"/>
<name>A0A9P7RSM4_9AGAR</name>
<dbReference type="RefSeq" id="XP_043005144.1">
    <property type="nucleotide sequence ID" value="XM_043157776.1"/>
</dbReference>
<protein>
    <submittedName>
        <fullName evidence="1">Uncharacterized protein</fullName>
    </submittedName>
</protein>
<organism evidence="1 2">
    <name type="scientific">Marasmius oreades</name>
    <name type="common">fairy-ring Marasmius</name>
    <dbReference type="NCBI Taxonomy" id="181124"/>
    <lineage>
        <taxon>Eukaryota</taxon>
        <taxon>Fungi</taxon>
        <taxon>Dikarya</taxon>
        <taxon>Basidiomycota</taxon>
        <taxon>Agaricomycotina</taxon>
        <taxon>Agaricomycetes</taxon>
        <taxon>Agaricomycetidae</taxon>
        <taxon>Agaricales</taxon>
        <taxon>Marasmiineae</taxon>
        <taxon>Marasmiaceae</taxon>
        <taxon>Marasmius</taxon>
    </lineage>
</organism>
<dbReference type="Proteomes" id="UP001049176">
    <property type="component" value="Chromosome 8"/>
</dbReference>
<dbReference type="AlphaFoldDB" id="A0A9P7RSM4"/>
<sequence length="169" mass="18689">MLLAALCTNTRSLSVFPPRRLPLSTPSLLQRLLEGADFYAAPRSSSSGDYLVWEQWYHPDLPFQSAEIKVAKVVLTVDGKGLAVESQIHVAGQKEAVSVQDPNWAANDCIIFTSDISGYQNPWAYKFENGDVATSHASPILQSPIEEECGLPRWWLSRHGLSGLSEYLV</sequence>
<keyword evidence="2" id="KW-1185">Reference proteome</keyword>
<reference evidence="1" key="1">
    <citation type="journal article" date="2021" name="Genome Biol. Evol.">
        <title>The assembled and annotated genome of the fairy-ring fungus Marasmius oreades.</title>
        <authorList>
            <person name="Hiltunen M."/>
            <person name="Ament-Velasquez S.L."/>
            <person name="Johannesson H."/>
        </authorList>
    </citation>
    <scope>NUCLEOTIDE SEQUENCE</scope>
    <source>
        <strain evidence="1">03SP1</strain>
    </source>
</reference>
<dbReference type="OrthoDB" id="43744at2759"/>